<dbReference type="Pfam" id="PF13420">
    <property type="entry name" value="Acetyltransf_4"/>
    <property type="match status" value="1"/>
</dbReference>
<dbReference type="PANTHER" id="PTHR43072">
    <property type="entry name" value="N-ACETYLTRANSFERASE"/>
    <property type="match status" value="1"/>
</dbReference>
<organism evidence="2 3">
    <name type="scientific">Streptomyces niphimycinicus</name>
    <dbReference type="NCBI Taxonomy" id="2842201"/>
    <lineage>
        <taxon>Bacteria</taxon>
        <taxon>Bacillati</taxon>
        <taxon>Actinomycetota</taxon>
        <taxon>Actinomycetes</taxon>
        <taxon>Kitasatosporales</taxon>
        <taxon>Streptomycetaceae</taxon>
        <taxon>Streptomyces</taxon>
    </lineage>
</organism>
<gene>
    <name evidence="2" type="ORF">KN815_07720</name>
</gene>
<name>A0ABS6CAR4_9ACTN</name>
<reference evidence="2 3" key="1">
    <citation type="submission" date="2021-06" db="EMBL/GenBank/DDBJ databases">
        <authorList>
            <person name="Pan X."/>
        </authorList>
    </citation>
    <scope>NUCLEOTIDE SEQUENCE [LARGE SCALE GENOMIC DNA]</scope>
    <source>
        <strain evidence="2 3">4503</strain>
    </source>
</reference>
<sequence>MPASTAVIRDATHADLGAIAAIFSHYVTETVVTFEEIPPTVDDWARRLADLTDRGLPFLVAEVPEGTGRTVAGYAYAGPWRPKPAYRRTAENTIYLAPGRTGAGLGAALLGALLTRCAEAGVRQVVAVIADSGSDASAALHRRFGFTPAGKLAGVGHKHGRWIDTHLMQCDLTTGANP</sequence>
<comment type="caution">
    <text evidence="2">The sequence shown here is derived from an EMBL/GenBank/DDBJ whole genome shotgun (WGS) entry which is preliminary data.</text>
</comment>
<accession>A0ABS6CAR4</accession>
<evidence type="ECO:0000313" key="3">
    <source>
        <dbReference type="Proteomes" id="UP000720508"/>
    </source>
</evidence>
<keyword evidence="3" id="KW-1185">Reference proteome</keyword>
<evidence type="ECO:0000259" key="1">
    <source>
        <dbReference type="PROSITE" id="PS51186"/>
    </source>
</evidence>
<evidence type="ECO:0000313" key="2">
    <source>
        <dbReference type="EMBL" id="MBU3863973.1"/>
    </source>
</evidence>
<dbReference type="RefSeq" id="WP_216340997.1">
    <property type="nucleotide sequence ID" value="NZ_JAHLEM010000061.1"/>
</dbReference>
<dbReference type="PANTHER" id="PTHR43072:SF8">
    <property type="entry name" value="ACYLTRANSFERASE FABY-RELATED"/>
    <property type="match status" value="1"/>
</dbReference>
<protein>
    <submittedName>
        <fullName evidence="2">GNAT family N-acetyltransferase</fullName>
    </submittedName>
</protein>
<dbReference type="EMBL" id="JAHLEM010000061">
    <property type="protein sequence ID" value="MBU3863973.1"/>
    <property type="molecule type" value="Genomic_DNA"/>
</dbReference>
<feature type="domain" description="N-acetyltransferase" evidence="1">
    <location>
        <begin position="6"/>
        <end position="173"/>
    </location>
</feature>
<dbReference type="Proteomes" id="UP000720508">
    <property type="component" value="Unassembled WGS sequence"/>
</dbReference>
<dbReference type="InterPro" id="IPR000182">
    <property type="entry name" value="GNAT_dom"/>
</dbReference>
<proteinExistence type="predicted"/>
<dbReference type="PROSITE" id="PS51186">
    <property type="entry name" value="GNAT"/>
    <property type="match status" value="1"/>
</dbReference>